<evidence type="ECO:0000256" key="7">
    <source>
        <dbReference type="ARBA" id="ARBA00022692"/>
    </source>
</evidence>
<dbReference type="CDD" id="cd06503">
    <property type="entry name" value="ATP-synt_Fo_b"/>
    <property type="match status" value="1"/>
</dbReference>
<comment type="function">
    <text evidence="18">This protein is part of the stalk that links CF(0) to CF(1). It either transmits conformational changes from CF(0) to CF(1) or is implicated in proton conduction.</text>
</comment>
<keyword evidence="13 17" id="KW-0066">ATP synthesis</keyword>
<keyword evidence="9 17" id="KW-1133">Transmembrane helix</keyword>
<evidence type="ECO:0000256" key="14">
    <source>
        <dbReference type="ARBA" id="ARBA00024925"/>
    </source>
</evidence>
<evidence type="ECO:0000256" key="5">
    <source>
        <dbReference type="ARBA" id="ARBA00022475"/>
    </source>
</evidence>
<evidence type="ECO:0000256" key="17">
    <source>
        <dbReference type="HAMAP-Rule" id="MF_01398"/>
    </source>
</evidence>
<evidence type="ECO:0000256" key="4">
    <source>
        <dbReference type="ARBA" id="ARBA00022448"/>
    </source>
</evidence>
<comment type="subunit">
    <text evidence="16 17">F-type ATPases have 2 components, F(1) - the catalytic core - and F(0) - the membrane proton channel. F(1) has five subunits: alpha(3), beta(3), gamma(1), delta(1), epsilon(1). F(0) has three main subunits: a(1), b(2) and c(10-14). The alpha and beta chains form an alternating ring which encloses part of the gamma chain. F(1) is attached to F(0) by a central stalk formed by the gamma and epsilon chains, while a peripheral stalk is formed by the delta and b chains.</text>
</comment>
<protein>
    <recommendedName>
        <fullName evidence="17 18">Multifunctional fusion protein</fullName>
    </recommendedName>
    <domain>
        <recommendedName>
            <fullName evidence="17">ATP synthase subunit b</fullName>
        </recommendedName>
        <alternativeName>
            <fullName evidence="17">ATP synthase F(0) sector subunit b</fullName>
        </alternativeName>
        <alternativeName>
            <fullName evidence="17">ATPase subunit I</fullName>
        </alternativeName>
        <alternativeName>
            <fullName evidence="17">F-type ATPase subunit b</fullName>
            <shortName evidence="17">F-ATPase subunit b</shortName>
        </alternativeName>
    </domain>
    <domain>
        <recommendedName>
            <fullName evidence="18">ATP synthase subunit delta</fullName>
        </recommendedName>
        <alternativeName>
            <fullName evidence="18">ATP synthase F(1) sector subunit delta</fullName>
        </alternativeName>
        <alternativeName>
            <fullName evidence="18">F-type ATPase subunit delta</fullName>
            <shortName evidence="18">F-ATPase subunit delta</shortName>
        </alternativeName>
    </domain>
</protein>
<evidence type="ECO:0000256" key="10">
    <source>
        <dbReference type="ARBA" id="ARBA00023065"/>
    </source>
</evidence>
<dbReference type="NCBIfam" id="NF009967">
    <property type="entry name" value="PRK13430.1"/>
    <property type="match status" value="1"/>
</dbReference>
<dbReference type="PANTHER" id="PTHR11910">
    <property type="entry name" value="ATP SYNTHASE DELTA CHAIN"/>
    <property type="match status" value="1"/>
</dbReference>
<keyword evidence="12" id="KW-0511">Multifunctional enzyme</keyword>
<dbReference type="InterPro" id="IPR000711">
    <property type="entry name" value="ATPase_OSCP/dsu"/>
</dbReference>
<feature type="coiled-coil region" evidence="19">
    <location>
        <begin position="30"/>
        <end position="90"/>
    </location>
</feature>
<comment type="function">
    <text evidence="14">This fusion protein includes a component of the F(0) channel (subunit b) and of the F(1) subunit (subunit delta). Two copies of subunit b and one of delta together form the peripheral 'stator' stalk which links F(1) to F(0).</text>
</comment>
<evidence type="ECO:0000313" key="20">
    <source>
        <dbReference type="EMBL" id="KUI13628.1"/>
    </source>
</evidence>
<evidence type="ECO:0000256" key="11">
    <source>
        <dbReference type="ARBA" id="ARBA00023136"/>
    </source>
</evidence>
<keyword evidence="5 17" id="KW-1003">Cell membrane</keyword>
<dbReference type="RefSeq" id="WP_064397808.1">
    <property type="nucleotide sequence ID" value="NZ_LQIR01000027.1"/>
</dbReference>
<name>A0A117JJ47_9MYCO</name>
<evidence type="ECO:0000256" key="3">
    <source>
        <dbReference type="ARBA" id="ARBA00010811"/>
    </source>
</evidence>
<evidence type="ECO:0000256" key="2">
    <source>
        <dbReference type="ARBA" id="ARBA00010377"/>
    </source>
</evidence>
<keyword evidence="8 17" id="KW-0375">Hydrogen ion transport</keyword>
<comment type="caution">
    <text evidence="20">The sequence shown here is derived from an EMBL/GenBank/DDBJ whole genome shotgun (WGS) entry which is preliminary data.</text>
</comment>
<dbReference type="Proteomes" id="UP000053707">
    <property type="component" value="Unassembled WGS sequence"/>
</dbReference>
<keyword evidence="21" id="KW-1185">Reference proteome</keyword>
<reference evidence="20 21" key="1">
    <citation type="submission" date="2016-01" db="EMBL/GenBank/DDBJ databases">
        <authorList>
            <consortium name="TB Trials Study Group"/>
            <person name="Sutton G."/>
            <person name="Brinkac L."/>
            <person name="Sanka R."/>
            <person name="Adams M."/>
            <person name="Lau E.L."/>
            <person name="Macaden R."/>
            <person name="Grewal H.M.S."/>
        </authorList>
    </citation>
    <scope>NUCLEOTIDE SEQUENCE [LARGE SCALE GENOMIC DNA]</scope>
    <source>
        <strain evidence="20 21">IS-1744</strain>
    </source>
</reference>
<evidence type="ECO:0000256" key="9">
    <source>
        <dbReference type="ARBA" id="ARBA00022989"/>
    </source>
</evidence>
<dbReference type="Gene3D" id="1.20.5.620">
    <property type="entry name" value="F1F0 ATP synthase subunit B, membrane domain"/>
    <property type="match status" value="1"/>
</dbReference>
<dbReference type="InterPro" id="IPR005864">
    <property type="entry name" value="ATP_synth_F0_bsu_bac"/>
</dbReference>
<dbReference type="Pfam" id="PF00430">
    <property type="entry name" value="ATP-synt_B"/>
    <property type="match status" value="1"/>
</dbReference>
<dbReference type="GO" id="GO:0045259">
    <property type="term" value="C:proton-transporting ATP synthase complex"/>
    <property type="evidence" value="ECO:0007669"/>
    <property type="project" value="UniProtKB-KW"/>
</dbReference>
<dbReference type="AlphaFoldDB" id="A0A117JJ47"/>
<keyword evidence="18" id="KW-0139">CF(1)</keyword>
<comment type="function">
    <text evidence="15 17">F(1)F(0) ATP synthase produces ATP from ADP in the presence of a proton or sodium gradient. F-type ATPases consist of two structural domains, F(1) containing the extramembraneous catalytic core and F(0) containing the membrane proton channel, linked together by a central stalk and a peripheral stalk. During catalysis, ATP synthesis in the catalytic domain of F(1) is coupled via a rotary mechanism of the central stalk subunits to proton translocation.</text>
</comment>
<comment type="function">
    <text evidence="17">Component of the F(0) channel, it forms part of the peripheral stalk, linking F(1) to F(0).</text>
</comment>
<dbReference type="GO" id="GO:0005886">
    <property type="term" value="C:plasma membrane"/>
    <property type="evidence" value="ECO:0007669"/>
    <property type="project" value="UniProtKB-SubCell"/>
</dbReference>
<dbReference type="SUPFAM" id="SSF81573">
    <property type="entry name" value="F1F0 ATP synthase subunit B, membrane domain"/>
    <property type="match status" value="1"/>
</dbReference>
<evidence type="ECO:0000313" key="21">
    <source>
        <dbReference type="Proteomes" id="UP000053707"/>
    </source>
</evidence>
<dbReference type="NCBIfam" id="TIGR01144">
    <property type="entry name" value="ATP_synt_b"/>
    <property type="match status" value="1"/>
</dbReference>
<dbReference type="InterPro" id="IPR028987">
    <property type="entry name" value="ATP_synth_B-like_membr_sf"/>
</dbReference>
<evidence type="ECO:0000256" key="8">
    <source>
        <dbReference type="ARBA" id="ARBA00022781"/>
    </source>
</evidence>
<evidence type="ECO:0000256" key="18">
    <source>
        <dbReference type="HAMAP-Rule" id="MF_01416"/>
    </source>
</evidence>
<evidence type="ECO:0000256" key="15">
    <source>
        <dbReference type="ARBA" id="ARBA00025198"/>
    </source>
</evidence>
<comment type="subcellular location">
    <subcellularLocation>
        <location evidence="18">Cell membrane</location>
        <topology evidence="18">Peripheral membrane protein</topology>
    </subcellularLocation>
    <subcellularLocation>
        <location evidence="1 17">Cell membrane</location>
        <topology evidence="1 17">Single-pass membrane protein</topology>
    </subcellularLocation>
</comment>
<organism evidence="20 21">
    <name type="scientific">Mycobacterium lehmannii</name>
    <dbReference type="NCBI Taxonomy" id="2048550"/>
    <lineage>
        <taxon>Bacteria</taxon>
        <taxon>Bacillati</taxon>
        <taxon>Actinomycetota</taxon>
        <taxon>Actinomycetes</taxon>
        <taxon>Mycobacteriales</taxon>
        <taxon>Mycobacteriaceae</taxon>
        <taxon>Mycobacterium</taxon>
    </lineage>
</organism>
<evidence type="ECO:0000256" key="19">
    <source>
        <dbReference type="SAM" id="Coils"/>
    </source>
</evidence>
<comment type="similarity">
    <text evidence="17">Belongs to the ATPase B chain family.</text>
</comment>
<keyword evidence="4 17" id="KW-0813">Transport</keyword>
<feature type="transmembrane region" description="Helical" evidence="17">
    <location>
        <begin position="6"/>
        <end position="23"/>
    </location>
</feature>
<dbReference type="Pfam" id="PF00213">
    <property type="entry name" value="OSCP"/>
    <property type="match status" value="1"/>
</dbReference>
<dbReference type="NCBIfam" id="NF009961">
    <property type="entry name" value="PRK13428.1"/>
    <property type="match status" value="1"/>
</dbReference>
<comment type="similarity">
    <text evidence="3">In the N-terminal section; belongs to the ATPase B chain family.</text>
</comment>
<evidence type="ECO:0000256" key="6">
    <source>
        <dbReference type="ARBA" id="ARBA00022547"/>
    </source>
</evidence>
<dbReference type="GO" id="GO:0046933">
    <property type="term" value="F:proton-transporting ATP synthase activity, rotational mechanism"/>
    <property type="evidence" value="ECO:0007669"/>
    <property type="project" value="UniProtKB-UniRule"/>
</dbReference>
<keyword evidence="6 17" id="KW-0138">CF(0)</keyword>
<dbReference type="InterPro" id="IPR002146">
    <property type="entry name" value="ATP_synth_b/b'su_bac/chlpt"/>
</dbReference>
<accession>A0A117JJ47</accession>
<keyword evidence="7 17" id="KW-0812">Transmembrane</keyword>
<comment type="similarity">
    <text evidence="18">Belongs to the ATPase delta chain family.</text>
</comment>
<evidence type="ECO:0000256" key="12">
    <source>
        <dbReference type="ARBA" id="ARBA00023268"/>
    </source>
</evidence>
<keyword evidence="11 17" id="KW-0472">Membrane</keyword>
<sequence>MSTFIGQFIGFILIVFLIVKFVVPPVRNMMRTQQETIRDQLTEHAEAEKKVADADTEHAKALEQAKAEAAQVIEEARRDAEIIAEQLRAQADVELERIKTLGAQQVQLLRQQLVRELRQSLGAESVQRAGDLVRDFVSDSSEQSATVDRFLAELDEMAPSTTTFTDVVTAKLRAASRDSLAQLVERFDGVADGLDGEALTRLADDLASTSKLLRREPVLSRHLADPSSADEPKVQLVERLLSGQVSDSALDLIKTAVSQRWSATSDLIHSFQHLARLALLVRAEGEGQIEDVEDQLFRFSRILDSEPRLISLLGEYTAPLEGRIGLLNNVLGRRASKNTADLLRQTLDLLHGERADEAVRELANLAVSRRGEVVAQVRAAAELSDAQSERLTELLTRIYDRPVSIQLDVNPELLGGLTIAVGDEVIDGSLASKLAAAETRLPD</sequence>
<keyword evidence="10 17" id="KW-0406">Ion transport</keyword>
<dbReference type="HAMAP" id="MF_01416">
    <property type="entry name" value="ATP_synth_delta_bact"/>
    <property type="match status" value="1"/>
</dbReference>
<dbReference type="EMBL" id="LQIR01000027">
    <property type="protein sequence ID" value="KUI13628.1"/>
    <property type="molecule type" value="Genomic_DNA"/>
</dbReference>
<evidence type="ECO:0000256" key="13">
    <source>
        <dbReference type="ARBA" id="ARBA00023310"/>
    </source>
</evidence>
<gene>
    <name evidence="17" type="primary">atpF</name>
    <name evidence="18" type="synonym">atpH</name>
    <name evidence="20" type="ORF">AU192_04295</name>
</gene>
<evidence type="ECO:0000256" key="1">
    <source>
        <dbReference type="ARBA" id="ARBA00004162"/>
    </source>
</evidence>
<evidence type="ECO:0000256" key="16">
    <source>
        <dbReference type="ARBA" id="ARBA00025830"/>
    </source>
</evidence>
<dbReference type="HAMAP" id="MF_01398">
    <property type="entry name" value="ATP_synth_b_bprime"/>
    <property type="match status" value="1"/>
</dbReference>
<proteinExistence type="inferred from homology"/>
<comment type="similarity">
    <text evidence="2">In the C-terminal section; belongs to the ATPase delta chain family.</text>
</comment>
<keyword evidence="19" id="KW-0175">Coiled coil</keyword>